<comment type="caution">
    <text evidence="2">The sequence shown here is derived from an EMBL/GenBank/DDBJ whole genome shotgun (WGS) entry which is preliminary data.</text>
</comment>
<dbReference type="EMBL" id="BPEY01000019">
    <property type="protein sequence ID" value="GIU44080.1"/>
    <property type="molecule type" value="Genomic_DNA"/>
</dbReference>
<keyword evidence="3" id="KW-1185">Reference proteome</keyword>
<feature type="transmembrane region" description="Helical" evidence="1">
    <location>
        <begin position="38"/>
        <end position="59"/>
    </location>
</feature>
<protein>
    <submittedName>
        <fullName evidence="2">Uncharacterized protein</fullName>
    </submittedName>
</protein>
<gene>
    <name evidence="2" type="ORF">TUM4438_14470</name>
</gene>
<feature type="transmembrane region" description="Helical" evidence="1">
    <location>
        <begin position="7"/>
        <end position="26"/>
    </location>
</feature>
<feature type="transmembrane region" description="Helical" evidence="1">
    <location>
        <begin position="210"/>
        <end position="230"/>
    </location>
</feature>
<organism evidence="2 3">
    <name type="scientific">Shewanella sairae</name>
    <dbReference type="NCBI Taxonomy" id="190310"/>
    <lineage>
        <taxon>Bacteria</taxon>
        <taxon>Pseudomonadati</taxon>
        <taxon>Pseudomonadota</taxon>
        <taxon>Gammaproteobacteria</taxon>
        <taxon>Alteromonadales</taxon>
        <taxon>Shewanellaceae</taxon>
        <taxon>Shewanella</taxon>
    </lineage>
</organism>
<evidence type="ECO:0000256" key="1">
    <source>
        <dbReference type="SAM" id="Phobius"/>
    </source>
</evidence>
<name>A0ABQ4P985_9GAMM</name>
<feature type="transmembrane region" description="Helical" evidence="1">
    <location>
        <begin position="96"/>
        <end position="118"/>
    </location>
</feature>
<sequence length="385" mass="43861">MRRSIKYRLLFLLSAIVVYCVGFQWLPESMEMTNALPLTIAAAASYFVILPAMYAYCIIYVGQQHWWKMLVVFSLSSLMARFSFPAELASYFEFIAWLRYPIIAVLLVIELYLMVSIAKGLWQARSLKGDPRLHIVDKYQDEKKRTLALVLASEPASWYYAIPWFSRHHCCNLANLNLYSAKVWHWLLLLTATVMLSALSYVLIATWSELLALIVSSILAYSLVFVTANYRVSRHFSVYSQGNKLVLNNSMWGFMAVKFDDIESVQHGDWTNTKIHTNTKVQLSYKVESAIEKDTKSAGKPESEFLQFGRGKAANILLTFKQPQTYFGGLGQLPEQIEQVYLVVDKPIELIQSLQPLLSESGQLDSELTLDTEVSSEQQALNKVS</sequence>
<evidence type="ECO:0000313" key="2">
    <source>
        <dbReference type="EMBL" id="GIU44080.1"/>
    </source>
</evidence>
<keyword evidence="1" id="KW-0472">Membrane</keyword>
<evidence type="ECO:0000313" key="3">
    <source>
        <dbReference type="Proteomes" id="UP000887104"/>
    </source>
</evidence>
<dbReference type="RefSeq" id="WP_220780508.1">
    <property type="nucleotide sequence ID" value="NZ_BPEY01000019.1"/>
</dbReference>
<keyword evidence="1" id="KW-1133">Transmembrane helix</keyword>
<feature type="transmembrane region" description="Helical" evidence="1">
    <location>
        <begin position="183"/>
        <end position="204"/>
    </location>
</feature>
<feature type="transmembrane region" description="Helical" evidence="1">
    <location>
        <begin position="66"/>
        <end position="84"/>
    </location>
</feature>
<reference evidence="2" key="1">
    <citation type="submission" date="2021-05" db="EMBL/GenBank/DDBJ databases">
        <title>Molecular characterization for Shewanella algae harboring chromosomal blaOXA-55-like strains isolated from clinical and environment sample.</title>
        <authorList>
            <person name="Ohama Y."/>
            <person name="Aoki K."/>
            <person name="Harada S."/>
            <person name="Moriya K."/>
            <person name="Ishii Y."/>
            <person name="Tateda K."/>
        </authorList>
    </citation>
    <scope>NUCLEOTIDE SEQUENCE</scope>
    <source>
        <strain evidence="2">JCM 11563</strain>
    </source>
</reference>
<keyword evidence="1" id="KW-0812">Transmembrane</keyword>
<dbReference type="Proteomes" id="UP000887104">
    <property type="component" value="Unassembled WGS sequence"/>
</dbReference>
<proteinExistence type="predicted"/>
<accession>A0ABQ4P985</accession>